<dbReference type="InterPro" id="IPR050264">
    <property type="entry name" value="Bact_CCA-adding_enz_type3_sf"/>
</dbReference>
<dbReference type="AlphaFoldDB" id="A0A7W6FRL4"/>
<name>A0A7W6FRL4_9SPHN</name>
<evidence type="ECO:0000259" key="9">
    <source>
        <dbReference type="Pfam" id="PF01743"/>
    </source>
</evidence>
<dbReference type="Pfam" id="PF12627">
    <property type="entry name" value="PolyA_pol_RNAbd"/>
    <property type="match status" value="1"/>
</dbReference>
<dbReference type="Gene3D" id="3.30.460.10">
    <property type="entry name" value="Beta Polymerase, domain 2"/>
    <property type="match status" value="1"/>
</dbReference>
<dbReference type="GO" id="GO:1990817">
    <property type="term" value="F:poly(A) RNA polymerase activity"/>
    <property type="evidence" value="ECO:0007669"/>
    <property type="project" value="UniProtKB-EC"/>
</dbReference>
<comment type="similarity">
    <text evidence="8">Belongs to the tRNA nucleotidyltransferase/poly(A) polymerase family.</text>
</comment>
<dbReference type="Gene3D" id="1.10.3090.10">
    <property type="entry name" value="cca-adding enzyme, domain 2"/>
    <property type="match status" value="1"/>
</dbReference>
<dbReference type="PANTHER" id="PTHR46173">
    <property type="entry name" value="CCA TRNA NUCLEOTIDYLTRANSFERASE 1, MITOCHONDRIAL"/>
    <property type="match status" value="1"/>
</dbReference>
<evidence type="ECO:0000259" key="10">
    <source>
        <dbReference type="Pfam" id="PF12627"/>
    </source>
</evidence>
<evidence type="ECO:0000313" key="12">
    <source>
        <dbReference type="Proteomes" id="UP000571950"/>
    </source>
</evidence>
<dbReference type="InterPro" id="IPR032828">
    <property type="entry name" value="PolyA_RNA-bd"/>
</dbReference>
<accession>A0A7W6FRL4</accession>
<keyword evidence="12" id="KW-1185">Reference proteome</keyword>
<organism evidence="11 12">
    <name type="scientific">Sphingobium jiangsuense</name>
    <dbReference type="NCBI Taxonomy" id="870476"/>
    <lineage>
        <taxon>Bacteria</taxon>
        <taxon>Pseudomonadati</taxon>
        <taxon>Pseudomonadota</taxon>
        <taxon>Alphaproteobacteria</taxon>
        <taxon>Sphingomonadales</taxon>
        <taxon>Sphingomonadaceae</taxon>
        <taxon>Sphingobium</taxon>
    </lineage>
</organism>
<dbReference type="PANTHER" id="PTHR46173:SF1">
    <property type="entry name" value="CCA TRNA NUCLEOTIDYLTRANSFERASE 1, MITOCHONDRIAL"/>
    <property type="match status" value="1"/>
</dbReference>
<dbReference type="GO" id="GO:0000166">
    <property type="term" value="F:nucleotide binding"/>
    <property type="evidence" value="ECO:0007669"/>
    <property type="project" value="UniProtKB-KW"/>
</dbReference>
<dbReference type="GO" id="GO:0046872">
    <property type="term" value="F:metal ion binding"/>
    <property type="evidence" value="ECO:0007669"/>
    <property type="project" value="UniProtKB-KW"/>
</dbReference>
<keyword evidence="5" id="KW-0479">Metal-binding</keyword>
<comment type="caution">
    <text evidence="11">The sequence shown here is derived from an EMBL/GenBank/DDBJ whole genome shotgun (WGS) entry which is preliminary data.</text>
</comment>
<feature type="domain" description="tRNA nucleotidyltransferase/poly(A) polymerase RNA and SrmB- binding" evidence="10">
    <location>
        <begin position="189"/>
        <end position="243"/>
    </location>
</feature>
<dbReference type="EC" id="2.7.7.19" evidence="11"/>
<proteinExistence type="inferred from homology"/>
<reference evidence="11 12" key="1">
    <citation type="submission" date="2020-08" db="EMBL/GenBank/DDBJ databases">
        <title>Genomic Encyclopedia of Type Strains, Phase IV (KMG-IV): sequencing the most valuable type-strain genomes for metagenomic binning, comparative biology and taxonomic classification.</title>
        <authorList>
            <person name="Goeker M."/>
        </authorList>
    </citation>
    <scope>NUCLEOTIDE SEQUENCE [LARGE SCALE GENOMIC DNA]</scope>
    <source>
        <strain evidence="11 12">DSM 26189</strain>
    </source>
</reference>
<sequence>MTTTSLPDAAWRHRPGFDELCRLLDVEGDSVRLVGGVVRDGLLAIPVSDIDLATIFPPEEVMRRVEAGGMKAVPTGIAHGTITAVLPDHHPVEITTLRRDVSTDGRRATIAYTDDWREDAARRDFTMNALYASPLTGEVHDYFGGLEDLAARQVRFIGDPRARIAEDHLRILRYFRFLARFGALPPDAASYAACVDQANSLMALSRERIADEVMKLLALPDPCAVLDLMIEGGIFLPVLPEISRAGLERLERLMARESAAGLPPSPQLRLAALLPPDAEAAEKVAARLKMSNKARKRIAAALTPPPAHGDARELAFRIGRDGAIDHLLLDADTPVEEVAGLRDWQVPDFPVGGKDLLALGVQPGPAVARLLGAIREKWIAAGFPPREVAQALAAQCVAEAERADQ</sequence>
<gene>
    <name evidence="11" type="ORF">GGR43_003897</name>
</gene>
<keyword evidence="2 8" id="KW-0808">Transferase</keyword>
<keyword evidence="6" id="KW-0547">Nucleotide-binding</keyword>
<dbReference type="GO" id="GO:0000049">
    <property type="term" value="F:tRNA binding"/>
    <property type="evidence" value="ECO:0007669"/>
    <property type="project" value="TreeGrafter"/>
</dbReference>
<evidence type="ECO:0000256" key="5">
    <source>
        <dbReference type="ARBA" id="ARBA00022723"/>
    </source>
</evidence>
<feature type="domain" description="Poly A polymerase head" evidence="9">
    <location>
        <begin position="32"/>
        <end position="155"/>
    </location>
</feature>
<dbReference type="Proteomes" id="UP000571950">
    <property type="component" value="Unassembled WGS sequence"/>
</dbReference>
<dbReference type="Pfam" id="PF01743">
    <property type="entry name" value="PolyA_pol"/>
    <property type="match status" value="1"/>
</dbReference>
<keyword evidence="4 11" id="KW-0548">Nucleotidyltransferase</keyword>
<keyword evidence="8" id="KW-0694">RNA-binding</keyword>
<dbReference type="InterPro" id="IPR002646">
    <property type="entry name" value="PolA_pol_head_dom"/>
</dbReference>
<keyword evidence="3" id="KW-0819">tRNA processing</keyword>
<dbReference type="SUPFAM" id="SSF81301">
    <property type="entry name" value="Nucleotidyltransferase"/>
    <property type="match status" value="1"/>
</dbReference>
<evidence type="ECO:0000256" key="2">
    <source>
        <dbReference type="ARBA" id="ARBA00022679"/>
    </source>
</evidence>
<evidence type="ECO:0000256" key="1">
    <source>
        <dbReference type="ARBA" id="ARBA00001946"/>
    </source>
</evidence>
<protein>
    <submittedName>
        <fullName evidence="11">Poly(A) polymerase</fullName>
        <ecNumber evidence="11">2.7.7.19</ecNumber>
    </submittedName>
</protein>
<dbReference type="EMBL" id="JACIDT010000020">
    <property type="protein sequence ID" value="MBB3928155.1"/>
    <property type="molecule type" value="Genomic_DNA"/>
</dbReference>
<evidence type="ECO:0000256" key="3">
    <source>
        <dbReference type="ARBA" id="ARBA00022694"/>
    </source>
</evidence>
<comment type="cofactor">
    <cofactor evidence="1">
        <name>Mg(2+)</name>
        <dbReference type="ChEBI" id="CHEBI:18420"/>
    </cofactor>
</comment>
<keyword evidence="7" id="KW-0460">Magnesium</keyword>
<dbReference type="InterPro" id="IPR043519">
    <property type="entry name" value="NT_sf"/>
</dbReference>
<dbReference type="CDD" id="cd05398">
    <property type="entry name" value="NT_ClassII-CCAase"/>
    <property type="match status" value="1"/>
</dbReference>
<evidence type="ECO:0000313" key="11">
    <source>
        <dbReference type="EMBL" id="MBB3928155.1"/>
    </source>
</evidence>
<dbReference type="SUPFAM" id="SSF81891">
    <property type="entry name" value="Poly A polymerase C-terminal region-like"/>
    <property type="match status" value="1"/>
</dbReference>
<dbReference type="RefSeq" id="WP_188073449.1">
    <property type="nucleotide sequence ID" value="NZ_BSPS01000085.1"/>
</dbReference>
<evidence type="ECO:0000256" key="6">
    <source>
        <dbReference type="ARBA" id="ARBA00022741"/>
    </source>
</evidence>
<evidence type="ECO:0000256" key="8">
    <source>
        <dbReference type="RuleBase" id="RU003953"/>
    </source>
</evidence>
<evidence type="ECO:0000256" key="7">
    <source>
        <dbReference type="ARBA" id="ARBA00022842"/>
    </source>
</evidence>
<dbReference type="GO" id="GO:0008033">
    <property type="term" value="P:tRNA processing"/>
    <property type="evidence" value="ECO:0007669"/>
    <property type="project" value="UniProtKB-KW"/>
</dbReference>
<evidence type="ECO:0000256" key="4">
    <source>
        <dbReference type="ARBA" id="ARBA00022695"/>
    </source>
</evidence>